<dbReference type="EMBL" id="JACAGB010000005">
    <property type="protein sequence ID" value="KAF6363104.1"/>
    <property type="molecule type" value="Genomic_DNA"/>
</dbReference>
<sequence>MRWQNNFKMGVDNIEKLLEVVPEELNSEELLELEQKHIAEDAREKETVGEEKEKLPRKCTVKRLAEPFADLNKLLKNFENITPNIKKFFLIERYVHSTLSAYKQVYNEKTKHETNQANHHRRISEKVISPQEELQASCSEGIPEEDVIISIRDDKSFLTLKTFQWDEI</sequence>
<reference evidence="1 2" key="1">
    <citation type="journal article" date="2020" name="Nature">
        <title>Six reference-quality genomes reveal evolution of bat adaptations.</title>
        <authorList>
            <person name="Jebb D."/>
            <person name="Huang Z."/>
            <person name="Pippel M."/>
            <person name="Hughes G.M."/>
            <person name="Lavrichenko K."/>
            <person name="Devanna P."/>
            <person name="Winkler S."/>
            <person name="Jermiin L.S."/>
            <person name="Skirmuntt E.C."/>
            <person name="Katzourakis A."/>
            <person name="Burkitt-Gray L."/>
            <person name="Ray D.A."/>
            <person name="Sullivan K.A.M."/>
            <person name="Roscito J.G."/>
            <person name="Kirilenko B.M."/>
            <person name="Davalos L.M."/>
            <person name="Corthals A.P."/>
            <person name="Power M.L."/>
            <person name="Jones G."/>
            <person name="Ransome R.D."/>
            <person name="Dechmann D.K.N."/>
            <person name="Locatelli A.G."/>
            <person name="Puechmaille S.J."/>
            <person name="Fedrigo O."/>
            <person name="Jarvis E.D."/>
            <person name="Hiller M."/>
            <person name="Vernes S.C."/>
            <person name="Myers E.W."/>
            <person name="Teeling E.C."/>
        </authorList>
    </citation>
    <scope>NUCLEOTIDE SEQUENCE [LARGE SCALE GENOMIC DNA]</scope>
    <source>
        <strain evidence="1">MPipKuh1</strain>
        <tissue evidence="1">Flight muscle</tissue>
    </source>
</reference>
<protein>
    <submittedName>
        <fullName evidence="1">Uncharacterized protein</fullName>
    </submittedName>
</protein>
<comment type="caution">
    <text evidence="1">The sequence shown here is derived from an EMBL/GenBank/DDBJ whole genome shotgun (WGS) entry which is preliminary data.</text>
</comment>
<dbReference type="Proteomes" id="UP000558488">
    <property type="component" value="Unassembled WGS sequence"/>
</dbReference>
<name>A0A7J7YMH0_PIPKU</name>
<evidence type="ECO:0000313" key="2">
    <source>
        <dbReference type="Proteomes" id="UP000558488"/>
    </source>
</evidence>
<evidence type="ECO:0000313" key="1">
    <source>
        <dbReference type="EMBL" id="KAF6363104.1"/>
    </source>
</evidence>
<organism evidence="1 2">
    <name type="scientific">Pipistrellus kuhlii</name>
    <name type="common">Kuhl's pipistrelle</name>
    <dbReference type="NCBI Taxonomy" id="59472"/>
    <lineage>
        <taxon>Eukaryota</taxon>
        <taxon>Metazoa</taxon>
        <taxon>Chordata</taxon>
        <taxon>Craniata</taxon>
        <taxon>Vertebrata</taxon>
        <taxon>Euteleostomi</taxon>
        <taxon>Mammalia</taxon>
        <taxon>Eutheria</taxon>
        <taxon>Laurasiatheria</taxon>
        <taxon>Chiroptera</taxon>
        <taxon>Yangochiroptera</taxon>
        <taxon>Vespertilionidae</taxon>
        <taxon>Pipistrellus</taxon>
    </lineage>
</organism>
<gene>
    <name evidence="1" type="ORF">mPipKuh1_010101</name>
</gene>
<proteinExistence type="predicted"/>
<keyword evidence="2" id="KW-1185">Reference proteome</keyword>
<dbReference type="AlphaFoldDB" id="A0A7J7YMH0"/>
<accession>A0A7J7YMH0</accession>